<dbReference type="InterPro" id="IPR050275">
    <property type="entry name" value="PGM_Phosphatase"/>
</dbReference>
<reference evidence="2 3" key="1">
    <citation type="submission" date="2018-02" db="EMBL/GenBank/DDBJ databases">
        <title>Complete genome of the streamlined marine actinobacterium Pontimonas salivibrio CL-TW6 adapted to coastal planktonic lifestype.</title>
        <authorList>
            <person name="Cho B.C."/>
            <person name="Hardies S.C."/>
            <person name="Jang G.I."/>
            <person name="Hwang C.Y."/>
        </authorList>
    </citation>
    <scope>NUCLEOTIDE SEQUENCE [LARGE SCALE GENOMIC DNA]</scope>
    <source>
        <strain evidence="2 3">CL-TW6</strain>
    </source>
</reference>
<protein>
    <submittedName>
        <fullName evidence="2">Phosphoglycerate mutase-like phosphatase</fullName>
    </submittedName>
</protein>
<evidence type="ECO:0000313" key="2">
    <source>
        <dbReference type="EMBL" id="AVG23018.1"/>
    </source>
</evidence>
<dbReference type="Pfam" id="PF00300">
    <property type="entry name" value="His_Phos_1"/>
    <property type="match status" value="1"/>
</dbReference>
<sequence length="224" mass="24357">MVHLVRHGEVTNPDRILYGRLDGFGLTARGHQMAETVAGYFADRSISAVLASPLLRAQQTATPIAAAHGLDIITDDRLIEGTNIFEGTRVSAKAIMRNPSVWPKLWNPFRPSWGESYKSIVHRMMAAVGDAVDNHGGEVVVVSHQLPIWMVHRHVNGESLVHSPKARRCTLCSVTSFQPEQEPTPGPGQGSTKTSGVDSRHWREVAYIEPAASLLADAVDLGAV</sequence>
<dbReference type="InterPro" id="IPR013078">
    <property type="entry name" value="His_Pase_superF_clade-1"/>
</dbReference>
<dbReference type="Gene3D" id="3.40.50.1240">
    <property type="entry name" value="Phosphoglycerate mutase-like"/>
    <property type="match status" value="1"/>
</dbReference>
<gene>
    <name evidence="2" type="ORF">C3B54_117</name>
</gene>
<evidence type="ECO:0000313" key="3">
    <source>
        <dbReference type="Proteomes" id="UP000243077"/>
    </source>
</evidence>
<proteinExistence type="predicted"/>
<dbReference type="GO" id="GO:0005737">
    <property type="term" value="C:cytoplasm"/>
    <property type="evidence" value="ECO:0007669"/>
    <property type="project" value="TreeGrafter"/>
</dbReference>
<accession>A0A2L2BN06</accession>
<dbReference type="Proteomes" id="UP000243077">
    <property type="component" value="Chromosome"/>
</dbReference>
<dbReference type="EMBL" id="CP026923">
    <property type="protein sequence ID" value="AVG23018.1"/>
    <property type="molecule type" value="Genomic_DNA"/>
</dbReference>
<dbReference type="AlphaFoldDB" id="A0A2L2BN06"/>
<dbReference type="KEGG" id="psai:C3B54_117"/>
<dbReference type="PANTHER" id="PTHR48100:SF51">
    <property type="entry name" value="PHOSPHOGLYCERATE MUTASE"/>
    <property type="match status" value="1"/>
</dbReference>
<organism evidence="2 3">
    <name type="scientific">Pontimonas salivibrio</name>
    <dbReference type="NCBI Taxonomy" id="1159327"/>
    <lineage>
        <taxon>Bacteria</taxon>
        <taxon>Bacillati</taxon>
        <taxon>Actinomycetota</taxon>
        <taxon>Actinomycetes</taxon>
        <taxon>Micrococcales</taxon>
        <taxon>Microbacteriaceae</taxon>
        <taxon>Pontimonas</taxon>
    </lineage>
</organism>
<name>A0A2L2BN06_9MICO</name>
<dbReference type="CDD" id="cd07067">
    <property type="entry name" value="HP_PGM_like"/>
    <property type="match status" value="1"/>
</dbReference>
<feature type="region of interest" description="Disordered" evidence="1">
    <location>
        <begin position="177"/>
        <end position="197"/>
    </location>
</feature>
<dbReference type="SUPFAM" id="SSF53254">
    <property type="entry name" value="Phosphoglycerate mutase-like"/>
    <property type="match status" value="1"/>
</dbReference>
<dbReference type="InterPro" id="IPR029033">
    <property type="entry name" value="His_PPase_superfam"/>
</dbReference>
<dbReference type="SMART" id="SM00855">
    <property type="entry name" value="PGAM"/>
    <property type="match status" value="1"/>
</dbReference>
<keyword evidence="3" id="KW-1185">Reference proteome</keyword>
<evidence type="ECO:0000256" key="1">
    <source>
        <dbReference type="SAM" id="MobiDB-lite"/>
    </source>
</evidence>
<dbReference type="PANTHER" id="PTHR48100">
    <property type="entry name" value="BROAD-SPECIFICITY PHOSPHATASE YOR283W-RELATED"/>
    <property type="match status" value="1"/>
</dbReference>
<dbReference type="GO" id="GO:0016791">
    <property type="term" value="F:phosphatase activity"/>
    <property type="evidence" value="ECO:0007669"/>
    <property type="project" value="TreeGrafter"/>
</dbReference>